<name>A0A343JBE3_9CLOT</name>
<feature type="transmembrane region" description="Helical" evidence="1">
    <location>
        <begin position="21"/>
        <end position="41"/>
    </location>
</feature>
<feature type="transmembrane region" description="Helical" evidence="1">
    <location>
        <begin position="53"/>
        <end position="72"/>
    </location>
</feature>
<proteinExistence type="predicted"/>
<keyword evidence="1" id="KW-0812">Transmembrane</keyword>
<keyword evidence="4" id="KW-1185">Reference proteome</keyword>
<gene>
    <name evidence="3" type="ORF">BEN51_05015</name>
</gene>
<feature type="domain" description="Thoeris protein ThsA Macro" evidence="2">
    <location>
        <begin position="89"/>
        <end position="273"/>
    </location>
</feature>
<sequence length="289" mass="33503">MERGYKSLFEKQKVSLSDKALIRDFLAIVGIIGGLYSYVTIFFEIPDEYKNKVINFAIVSSILVIIYLVLWIRANKMESIKLKINGSTIQVKIGDIFEEKELKVISFNEYFDTQVDDDIIANSSLNGIFITSKLKESIEDFDKELDKYLSSKKGNEYSVNNDRVVGKKKKYPLGTICKYKNEYLFTALTKFDDENKAKVLLKDYVYTLLNFWSEIDRVYAGKSVSMPLLGSGQTRIEDKIDILEQELLELLIWTFKISRIKIKHPSKITIIIHSTSKDKINFYKLKELM</sequence>
<protein>
    <recommendedName>
        <fullName evidence="2">Thoeris protein ThsA Macro domain-containing protein</fullName>
    </recommendedName>
</protein>
<dbReference type="KEGG" id="cia:BEN51_05015"/>
<dbReference type="Pfam" id="PF20016">
    <property type="entry name" value="ThsA_Macro"/>
    <property type="match status" value="1"/>
</dbReference>
<organism evidence="3 4">
    <name type="scientific">Clostridium isatidis</name>
    <dbReference type="NCBI Taxonomy" id="182773"/>
    <lineage>
        <taxon>Bacteria</taxon>
        <taxon>Bacillati</taxon>
        <taxon>Bacillota</taxon>
        <taxon>Clostridia</taxon>
        <taxon>Eubacteriales</taxon>
        <taxon>Clostridiaceae</taxon>
        <taxon>Clostridium</taxon>
    </lineage>
</organism>
<keyword evidence="1" id="KW-0472">Membrane</keyword>
<dbReference type="Proteomes" id="UP000264883">
    <property type="component" value="Chromosome"/>
</dbReference>
<dbReference type="AlphaFoldDB" id="A0A343JBE3"/>
<evidence type="ECO:0000313" key="3">
    <source>
        <dbReference type="EMBL" id="ASW42851.1"/>
    </source>
</evidence>
<evidence type="ECO:0000256" key="1">
    <source>
        <dbReference type="SAM" id="Phobius"/>
    </source>
</evidence>
<dbReference type="InterPro" id="IPR045535">
    <property type="entry name" value="ThsA_Macro"/>
</dbReference>
<evidence type="ECO:0000313" key="4">
    <source>
        <dbReference type="Proteomes" id="UP000264883"/>
    </source>
</evidence>
<reference evidence="3 4" key="1">
    <citation type="submission" date="2016-08" db="EMBL/GenBank/DDBJ databases">
        <title>Complete Genome Sequence Of The Indigo Reducing Clostridium isatidis DSM15098.</title>
        <authorList>
            <person name="Little G.T."/>
            <person name="Minton N.P."/>
        </authorList>
    </citation>
    <scope>NUCLEOTIDE SEQUENCE [LARGE SCALE GENOMIC DNA]</scope>
    <source>
        <strain evidence="3 4">DSM 15098</strain>
    </source>
</reference>
<keyword evidence="1" id="KW-1133">Transmembrane helix</keyword>
<accession>A0A343JBE3</accession>
<dbReference type="EMBL" id="CP016786">
    <property type="protein sequence ID" value="ASW42851.1"/>
    <property type="molecule type" value="Genomic_DNA"/>
</dbReference>
<evidence type="ECO:0000259" key="2">
    <source>
        <dbReference type="Pfam" id="PF20016"/>
    </source>
</evidence>